<dbReference type="Proteomes" id="UP001064048">
    <property type="component" value="Chromosome 21"/>
</dbReference>
<name>A0ACC0KCL2_CHOFU</name>
<accession>A0ACC0KCL2</accession>
<protein>
    <submittedName>
        <fullName evidence="1">Uncharacterized protein</fullName>
    </submittedName>
</protein>
<gene>
    <name evidence="1" type="ORF">MSG28_012305</name>
</gene>
<reference evidence="1 2" key="1">
    <citation type="journal article" date="2022" name="Genome Biol. Evol.">
        <title>The Spruce Budworm Genome: Reconstructing the Evolutionary History of Antifreeze Proteins.</title>
        <authorList>
            <person name="Beliveau C."/>
            <person name="Gagne P."/>
            <person name="Picq S."/>
            <person name="Vernygora O."/>
            <person name="Keeling C.I."/>
            <person name="Pinkney K."/>
            <person name="Doucet D."/>
            <person name="Wen F."/>
            <person name="Johnston J.S."/>
            <person name="Maaroufi H."/>
            <person name="Boyle B."/>
            <person name="Laroche J."/>
            <person name="Dewar K."/>
            <person name="Juretic N."/>
            <person name="Blackburn G."/>
            <person name="Nisole A."/>
            <person name="Brunet B."/>
            <person name="Brandao M."/>
            <person name="Lumley L."/>
            <person name="Duan J."/>
            <person name="Quan G."/>
            <person name="Lucarotti C.J."/>
            <person name="Roe A.D."/>
            <person name="Sperling F.A.H."/>
            <person name="Levesque R.C."/>
            <person name="Cusson M."/>
        </authorList>
    </citation>
    <scope>NUCLEOTIDE SEQUENCE [LARGE SCALE GENOMIC DNA]</scope>
    <source>
        <strain evidence="1">Glfc:IPQL:Cfum</strain>
    </source>
</reference>
<comment type="caution">
    <text evidence="1">The sequence shown here is derived from an EMBL/GenBank/DDBJ whole genome shotgun (WGS) entry which is preliminary data.</text>
</comment>
<keyword evidence="2" id="KW-1185">Reference proteome</keyword>
<sequence length="125" mass="14009">MAQMGQALAVTRRNLPVHSQGSFWRPPGPTNQNQSSSLTRNQPGALLTQRQTLLFVRSHRRTLSHRIVALIRNRKDDDTSRSRNCYGECRNAIEWSRGIVAALESGGCAAATGARYHEARFTYVK</sequence>
<evidence type="ECO:0000313" key="1">
    <source>
        <dbReference type="EMBL" id="KAI8434193.1"/>
    </source>
</evidence>
<proteinExistence type="predicted"/>
<dbReference type="EMBL" id="CM046121">
    <property type="protein sequence ID" value="KAI8434193.1"/>
    <property type="molecule type" value="Genomic_DNA"/>
</dbReference>
<organism evidence="1 2">
    <name type="scientific">Choristoneura fumiferana</name>
    <name type="common">Spruce budworm moth</name>
    <name type="synonym">Archips fumiferana</name>
    <dbReference type="NCBI Taxonomy" id="7141"/>
    <lineage>
        <taxon>Eukaryota</taxon>
        <taxon>Metazoa</taxon>
        <taxon>Ecdysozoa</taxon>
        <taxon>Arthropoda</taxon>
        <taxon>Hexapoda</taxon>
        <taxon>Insecta</taxon>
        <taxon>Pterygota</taxon>
        <taxon>Neoptera</taxon>
        <taxon>Endopterygota</taxon>
        <taxon>Lepidoptera</taxon>
        <taxon>Glossata</taxon>
        <taxon>Ditrysia</taxon>
        <taxon>Tortricoidea</taxon>
        <taxon>Tortricidae</taxon>
        <taxon>Tortricinae</taxon>
        <taxon>Choristoneura</taxon>
    </lineage>
</organism>
<evidence type="ECO:0000313" key="2">
    <source>
        <dbReference type="Proteomes" id="UP001064048"/>
    </source>
</evidence>